<gene>
    <name evidence="1" type="ORF">UFOPK2761_03322</name>
</gene>
<name>A0A6J6VEW5_9ZZZZ</name>
<reference evidence="1" key="1">
    <citation type="submission" date="2020-05" db="EMBL/GenBank/DDBJ databases">
        <authorList>
            <person name="Chiriac C."/>
            <person name="Salcher M."/>
            <person name="Ghai R."/>
            <person name="Kavagutti S V."/>
        </authorList>
    </citation>
    <scope>NUCLEOTIDE SEQUENCE</scope>
</reference>
<dbReference type="AlphaFoldDB" id="A0A6J6VEW5"/>
<organism evidence="1">
    <name type="scientific">freshwater metagenome</name>
    <dbReference type="NCBI Taxonomy" id="449393"/>
    <lineage>
        <taxon>unclassified sequences</taxon>
        <taxon>metagenomes</taxon>
        <taxon>ecological metagenomes</taxon>
    </lineage>
</organism>
<evidence type="ECO:0000313" key="1">
    <source>
        <dbReference type="EMBL" id="CAB4769819.1"/>
    </source>
</evidence>
<sequence length="344" mass="35866">MSFSLTSAGSPDVPRAAEGWLRSTGVDALDACADEVVAARDRALSQLVGSSGLAYSLHVGQLLHHLEGLRSRFVRAADLFGSYADRLVAHETLLAGVRARALAAGLEVAGDLVLPPEDPSDLVAGKTWSDLAGLVADEQHDLLAWVSAHLEGAVESFADETLLAWVRGFVESYHSTLISAGGEGLLTKAGQLASRYADDLTRLGRLPGPIGLAYDAVTALEGDTPAEGLFVAGVGFATATVAVATLPVTVPTVAVAGVTVLATVGGALVAQKAWDRMPDEATDVLDQAARDAWVATTDIAADAWDEATDIASDRWPELTDLASEGWDEATDLASAGLDELRSWR</sequence>
<protein>
    <submittedName>
        <fullName evidence="1">Unannotated protein</fullName>
    </submittedName>
</protein>
<accession>A0A6J6VEW5</accession>
<proteinExistence type="predicted"/>
<dbReference type="EMBL" id="CAEZYQ010000045">
    <property type="protein sequence ID" value="CAB4769819.1"/>
    <property type="molecule type" value="Genomic_DNA"/>
</dbReference>